<organism evidence="1 2">
    <name type="scientific">Brucella thiophenivorans</name>
    <dbReference type="NCBI Taxonomy" id="571255"/>
    <lineage>
        <taxon>Bacteria</taxon>
        <taxon>Pseudomonadati</taxon>
        <taxon>Pseudomonadota</taxon>
        <taxon>Alphaproteobacteria</taxon>
        <taxon>Hyphomicrobiales</taxon>
        <taxon>Brucellaceae</taxon>
        <taxon>Brucella/Ochrobactrum group</taxon>
        <taxon>Brucella</taxon>
    </lineage>
</organism>
<dbReference type="Proteomes" id="UP000215590">
    <property type="component" value="Unassembled WGS sequence"/>
</dbReference>
<keyword evidence="2" id="KW-1185">Reference proteome</keyword>
<sequence length="51" mass="6097">MTVISAQFDRMNGMRCRKLFYQLPRCVFAAIVYEDETERIHMDLGVLRKPF</sequence>
<protein>
    <submittedName>
        <fullName evidence="1">Uncharacterized protein</fullName>
    </submittedName>
</protein>
<evidence type="ECO:0000313" key="1">
    <source>
        <dbReference type="EMBL" id="OYR08412.1"/>
    </source>
</evidence>
<name>A0A256F0P5_9HYPH</name>
<dbReference type="AlphaFoldDB" id="A0A256F0P5"/>
<dbReference type="EMBL" id="NNRJ01000071">
    <property type="protein sequence ID" value="OYR08412.1"/>
    <property type="molecule type" value="Genomic_DNA"/>
</dbReference>
<comment type="caution">
    <text evidence="1">The sequence shown here is derived from an EMBL/GenBank/DDBJ whole genome shotgun (WGS) entry which is preliminary data.</text>
</comment>
<accession>A0A256F0P5</accession>
<evidence type="ECO:0000313" key="2">
    <source>
        <dbReference type="Proteomes" id="UP000215590"/>
    </source>
</evidence>
<reference evidence="1 2" key="1">
    <citation type="submission" date="2017-07" db="EMBL/GenBank/DDBJ databases">
        <title>Phylogenetic study on the rhizospheric bacterium Ochrobactrum sp. A44.</title>
        <authorList>
            <person name="Krzyzanowska D.M."/>
            <person name="Ossowicki A."/>
            <person name="Rajewska M."/>
            <person name="Maciag T."/>
            <person name="Kaczynski Z."/>
            <person name="Czerwicka M."/>
            <person name="Jafra S."/>
        </authorList>
    </citation>
    <scope>NUCLEOTIDE SEQUENCE [LARGE SCALE GENOMIC DNA]</scope>
    <source>
        <strain evidence="1 2">DSM 7216</strain>
    </source>
</reference>
<proteinExistence type="predicted"/>
<gene>
    <name evidence="1" type="ORF">CEV31_4036</name>
</gene>